<dbReference type="Pfam" id="PF02002">
    <property type="entry name" value="TFIIE_alpha"/>
    <property type="match status" value="1"/>
</dbReference>
<dbReference type="EMBL" id="AUZZ01001897">
    <property type="protein sequence ID" value="EQD62499.1"/>
    <property type="molecule type" value="Genomic_DNA"/>
</dbReference>
<dbReference type="InterPro" id="IPR037274">
    <property type="entry name" value="Znf_CHY_sf"/>
</dbReference>
<organism evidence="6">
    <name type="scientific">mine drainage metagenome</name>
    <dbReference type="NCBI Taxonomy" id="410659"/>
    <lineage>
        <taxon>unclassified sequences</taxon>
        <taxon>metagenomes</taxon>
        <taxon>ecological metagenomes</taxon>
    </lineage>
</organism>
<dbReference type="SMART" id="SM00531">
    <property type="entry name" value="TFIIE"/>
    <property type="match status" value="1"/>
</dbReference>
<dbReference type="SUPFAM" id="SSF161219">
    <property type="entry name" value="CHY zinc finger-like"/>
    <property type="match status" value="1"/>
</dbReference>
<dbReference type="HAMAP" id="MF_01909">
    <property type="entry name" value="TFE_arch"/>
    <property type="match status" value="1"/>
</dbReference>
<proteinExistence type="inferred from homology"/>
<dbReference type="GO" id="GO:0006355">
    <property type="term" value="P:regulation of DNA-templated transcription"/>
    <property type="evidence" value="ECO:0007669"/>
    <property type="project" value="InterPro"/>
</dbReference>
<feature type="compositionally biased region" description="Polar residues" evidence="4">
    <location>
        <begin position="166"/>
        <end position="180"/>
    </location>
</feature>
<evidence type="ECO:0000256" key="3">
    <source>
        <dbReference type="ARBA" id="ARBA00023163"/>
    </source>
</evidence>
<dbReference type="InterPro" id="IPR036390">
    <property type="entry name" value="WH_DNA-bd_sf"/>
</dbReference>
<dbReference type="InterPro" id="IPR002853">
    <property type="entry name" value="TFIIE_asu"/>
</dbReference>
<comment type="caution">
    <text evidence="6">The sequence shown here is derived from an EMBL/GenBank/DDBJ whole genome shotgun (WGS) entry which is preliminary data.</text>
</comment>
<evidence type="ECO:0000313" key="6">
    <source>
        <dbReference type="EMBL" id="EQD62499.1"/>
    </source>
</evidence>
<name>T1CAB0_9ZZZZ</name>
<evidence type="ECO:0000256" key="4">
    <source>
        <dbReference type="SAM" id="MobiDB-lite"/>
    </source>
</evidence>
<reference evidence="6" key="2">
    <citation type="journal article" date="2014" name="ISME J.">
        <title>Microbial stratification in low pH oxic and suboxic macroscopic growths along an acid mine drainage.</title>
        <authorList>
            <person name="Mendez-Garcia C."/>
            <person name="Mesa V."/>
            <person name="Sprenger R.R."/>
            <person name="Richter M."/>
            <person name="Diez M.S."/>
            <person name="Solano J."/>
            <person name="Bargiela R."/>
            <person name="Golyshina O.V."/>
            <person name="Manteca A."/>
            <person name="Ramos J.L."/>
            <person name="Gallego J.R."/>
            <person name="Llorente I."/>
            <person name="Martins Dos Santos V.A."/>
            <person name="Jensen O.N."/>
            <person name="Pelaez A.I."/>
            <person name="Sanchez J."/>
            <person name="Ferrer M."/>
        </authorList>
    </citation>
    <scope>NUCLEOTIDE SEQUENCE</scope>
</reference>
<keyword evidence="3" id="KW-0804">Transcription</keyword>
<evidence type="ECO:0000259" key="5">
    <source>
        <dbReference type="PROSITE" id="PS51344"/>
    </source>
</evidence>
<gene>
    <name evidence="6" type="ORF">B2A_02782</name>
</gene>
<keyword evidence="1" id="KW-0805">Transcription regulation</keyword>
<dbReference type="PROSITE" id="PS51344">
    <property type="entry name" value="HTH_TFE_IIE"/>
    <property type="match status" value="1"/>
</dbReference>
<reference evidence="6" key="1">
    <citation type="submission" date="2013-08" db="EMBL/GenBank/DDBJ databases">
        <authorList>
            <person name="Mendez C."/>
            <person name="Richter M."/>
            <person name="Ferrer M."/>
            <person name="Sanchez J."/>
        </authorList>
    </citation>
    <scope>NUCLEOTIDE SEQUENCE</scope>
</reference>
<accession>T1CAB0</accession>
<dbReference type="GO" id="GO:0008270">
    <property type="term" value="F:zinc ion binding"/>
    <property type="evidence" value="ECO:0007669"/>
    <property type="project" value="InterPro"/>
</dbReference>
<protein>
    <submittedName>
        <fullName evidence="6">Transcription factor TFIIE, alpha subunit</fullName>
    </submittedName>
</protein>
<dbReference type="InterPro" id="IPR017919">
    <property type="entry name" value="TFIIE/TFIIEa_HTH"/>
</dbReference>
<dbReference type="InterPro" id="IPR016481">
    <property type="entry name" value="TF_E_archaea"/>
</dbReference>
<evidence type="ECO:0000256" key="1">
    <source>
        <dbReference type="ARBA" id="ARBA00023015"/>
    </source>
</evidence>
<evidence type="ECO:0000256" key="2">
    <source>
        <dbReference type="ARBA" id="ARBA00023125"/>
    </source>
</evidence>
<dbReference type="Gene3D" id="1.10.10.10">
    <property type="entry name" value="Winged helix-like DNA-binding domain superfamily/Winged helix DNA-binding domain"/>
    <property type="match status" value="1"/>
</dbReference>
<dbReference type="SUPFAM" id="SSF46785">
    <property type="entry name" value="Winged helix' DNA-binding domain"/>
    <property type="match status" value="1"/>
</dbReference>
<dbReference type="GO" id="GO:0006367">
    <property type="term" value="P:transcription initiation at RNA polymerase II promoter"/>
    <property type="evidence" value="ECO:0007669"/>
    <property type="project" value="InterPro"/>
</dbReference>
<dbReference type="GO" id="GO:0003677">
    <property type="term" value="F:DNA binding"/>
    <property type="evidence" value="ECO:0007669"/>
    <property type="project" value="UniProtKB-KW"/>
</dbReference>
<dbReference type="InterPro" id="IPR036388">
    <property type="entry name" value="WH-like_DNA-bd_sf"/>
</dbReference>
<dbReference type="AlphaFoldDB" id="T1CAB0"/>
<keyword evidence="2" id="KW-0238">DNA-binding</keyword>
<dbReference type="PIRSF" id="PIRSF006373">
    <property type="entry name" value="TF_E_archaea"/>
    <property type="match status" value="1"/>
</dbReference>
<feature type="region of interest" description="Disordered" evidence="4">
    <location>
        <begin position="159"/>
        <end position="180"/>
    </location>
</feature>
<sequence length="180" mass="20534">MKYIDTLVGDENISDYLNKNVSRHASEVINLLTIPRTDEDIAASLDLKINAVRRILNIMQGYGITNYTVSKNNEGWLSFAWYINTNKVPQFFDYVKSASTDKTVLKDDCNDYFVCNSCYDENKFIFTFDAAYESNFRCNVCNKQLSRIDREKANTLISGAGDSKQQKQLPSNETANANLF</sequence>
<feature type="domain" description="HTH TFE/IIEalpha-type" evidence="5">
    <location>
        <begin position="1"/>
        <end position="89"/>
    </location>
</feature>
<dbReference type="InterPro" id="IPR024550">
    <property type="entry name" value="TFIIEa/SarR/Rpc3_HTH_dom"/>
</dbReference>